<keyword evidence="6" id="KW-0413">Isomerase</keyword>
<evidence type="ECO:0000256" key="3">
    <source>
        <dbReference type="ARBA" id="ARBA00012891"/>
    </source>
</evidence>
<dbReference type="Pfam" id="PF21338">
    <property type="entry name" value="Top1B_N_bact"/>
    <property type="match status" value="1"/>
</dbReference>
<evidence type="ECO:0000259" key="8">
    <source>
        <dbReference type="Pfam" id="PF21338"/>
    </source>
</evidence>
<dbReference type="Proteomes" id="UP001589814">
    <property type="component" value="Unassembled WGS sequence"/>
</dbReference>
<dbReference type="EC" id="5.6.2.1" evidence="3"/>
<proteinExistence type="inferred from homology"/>
<feature type="domain" description="DNA topoisomerase I catalytic core eukaryotic-type" evidence="7">
    <location>
        <begin position="79"/>
        <end position="283"/>
    </location>
</feature>
<reference evidence="9 10" key="1">
    <citation type="submission" date="2024-09" db="EMBL/GenBank/DDBJ databases">
        <authorList>
            <person name="Sun Q."/>
            <person name="Mori K."/>
        </authorList>
    </citation>
    <scope>NUCLEOTIDE SEQUENCE [LARGE SCALE GENOMIC DNA]</scope>
    <source>
        <strain evidence="9 10">CCM 7415</strain>
    </source>
</reference>
<keyword evidence="10" id="KW-1185">Reference proteome</keyword>
<evidence type="ECO:0000256" key="4">
    <source>
        <dbReference type="ARBA" id="ARBA00023029"/>
    </source>
</evidence>
<dbReference type="RefSeq" id="WP_019951425.1">
    <property type="nucleotide sequence ID" value="NZ_JBHLVX010000050.1"/>
</dbReference>
<name>A0ABV6G5S2_9GAMM</name>
<evidence type="ECO:0000256" key="2">
    <source>
        <dbReference type="ARBA" id="ARBA00006645"/>
    </source>
</evidence>
<dbReference type="EMBL" id="JBHLVX010000050">
    <property type="protein sequence ID" value="MFC0268981.1"/>
    <property type="molecule type" value="Genomic_DNA"/>
</dbReference>
<evidence type="ECO:0000256" key="5">
    <source>
        <dbReference type="ARBA" id="ARBA00023125"/>
    </source>
</evidence>
<protein>
    <recommendedName>
        <fullName evidence="3">DNA topoisomerase</fullName>
        <ecNumber evidence="3">5.6.2.1</ecNumber>
    </recommendedName>
</protein>
<evidence type="ECO:0000313" key="9">
    <source>
        <dbReference type="EMBL" id="MFC0268981.1"/>
    </source>
</evidence>
<dbReference type="InterPro" id="IPR035447">
    <property type="entry name" value="DNA_topo_I_N_sf"/>
</dbReference>
<dbReference type="InterPro" id="IPR049331">
    <property type="entry name" value="Top1B_N_bact"/>
</dbReference>
<comment type="catalytic activity">
    <reaction evidence="1">
        <text>ATP-independent breakage of single-stranded DNA, followed by passage and rejoining.</text>
        <dbReference type="EC" id="5.6.2.1"/>
    </reaction>
</comment>
<dbReference type="InterPro" id="IPR001631">
    <property type="entry name" value="TopoI"/>
</dbReference>
<evidence type="ECO:0000313" key="10">
    <source>
        <dbReference type="Proteomes" id="UP001589814"/>
    </source>
</evidence>
<dbReference type="Gene3D" id="3.90.15.10">
    <property type="entry name" value="Topoisomerase I, Chain A, domain 3"/>
    <property type="match status" value="1"/>
</dbReference>
<keyword evidence="4" id="KW-0799">Topoisomerase</keyword>
<accession>A0ABV6G5S2</accession>
<gene>
    <name evidence="9" type="ORF">ACFFHW_13460</name>
</gene>
<evidence type="ECO:0000256" key="1">
    <source>
        <dbReference type="ARBA" id="ARBA00000213"/>
    </source>
</evidence>
<comment type="caution">
    <text evidence="9">The sequence shown here is derived from an EMBL/GenBank/DDBJ whole genome shotgun (WGS) entry which is preliminary data.</text>
</comment>
<dbReference type="PRINTS" id="PR00416">
    <property type="entry name" value="EUTPISMRASEI"/>
</dbReference>
<keyword evidence="5" id="KW-0238">DNA-binding</keyword>
<organism evidence="9 10">
    <name type="scientific">Kushneria aurantia</name>
    <dbReference type="NCBI Taxonomy" id="504092"/>
    <lineage>
        <taxon>Bacteria</taxon>
        <taxon>Pseudomonadati</taxon>
        <taxon>Pseudomonadota</taxon>
        <taxon>Gammaproteobacteria</taxon>
        <taxon>Oceanospirillales</taxon>
        <taxon>Halomonadaceae</taxon>
        <taxon>Kushneria</taxon>
    </lineage>
</organism>
<dbReference type="Gene3D" id="3.30.66.10">
    <property type="entry name" value="DNA topoisomerase I domain"/>
    <property type="match status" value="1"/>
</dbReference>
<evidence type="ECO:0000256" key="6">
    <source>
        <dbReference type="ARBA" id="ARBA00023235"/>
    </source>
</evidence>
<dbReference type="InterPro" id="IPR011010">
    <property type="entry name" value="DNA_brk_join_enz"/>
</dbReference>
<comment type="similarity">
    <text evidence="2">Belongs to the type IB topoisomerase family.</text>
</comment>
<dbReference type="SUPFAM" id="SSF56349">
    <property type="entry name" value="DNA breaking-rejoining enzymes"/>
    <property type="match status" value="1"/>
</dbReference>
<dbReference type="PROSITE" id="PS52038">
    <property type="entry name" value="TOPO_IB_2"/>
    <property type="match status" value="1"/>
</dbReference>
<dbReference type="InterPro" id="IPR013500">
    <property type="entry name" value="TopoI_cat_euk"/>
</dbReference>
<feature type="domain" description="DNA topoisomerase IB N-terminal" evidence="8">
    <location>
        <begin position="19"/>
        <end position="67"/>
    </location>
</feature>
<evidence type="ECO:0000259" key="7">
    <source>
        <dbReference type="Pfam" id="PF01028"/>
    </source>
</evidence>
<dbReference type="InterPro" id="IPR014711">
    <property type="entry name" value="TopoI_cat_a-hlx-sub_euk"/>
</dbReference>
<dbReference type="SUPFAM" id="SSF55869">
    <property type="entry name" value="DNA topoisomerase I domain"/>
    <property type="match status" value="1"/>
</dbReference>
<dbReference type="Gene3D" id="1.10.132.120">
    <property type="match status" value="1"/>
</dbReference>
<dbReference type="Pfam" id="PF01028">
    <property type="entry name" value="Topoisom_I"/>
    <property type="match status" value="1"/>
</dbReference>
<sequence length="339" mass="39044">MPDAISDTRCVTRHPCGRGFTYRDEQGQTLKDRHWREWIRGLAIPPAWREVEITLDPQARIHATGRDSAGRKQYIYNRDWRERREQQKFDRIVDFAARLSTMRRVTGQHLAREGMPREKVLACMVRLLDTAYFRPGSDSYREQNDSFGLTTMRSRHLTIEGDELIFDYRGKSGQQQHKMVEDERLATVVAELDDIPGYEIFKYYDDDGHKVRVNSDDLNDYIHEVMGERFSAKDFRTWAGTSIAALALDELGAGDCERTIQKHIKSAVERVATTLGNTPSIARASYIDPRVIECYMAGHLLRHFLEQIEEALEDEALSAPEERAVLKLLQSRLAQSLPG</sequence>